<gene>
    <name evidence="1" type="ORF">B0T21DRAFT_136377</name>
</gene>
<reference evidence="1" key="1">
    <citation type="submission" date="2023-06" db="EMBL/GenBank/DDBJ databases">
        <title>Genome-scale phylogeny and comparative genomics of the fungal order Sordariales.</title>
        <authorList>
            <consortium name="Lawrence Berkeley National Laboratory"/>
            <person name="Hensen N."/>
            <person name="Bonometti L."/>
            <person name="Westerberg I."/>
            <person name="Brannstrom I.O."/>
            <person name="Guillou S."/>
            <person name="Cros-Aarteil S."/>
            <person name="Calhoun S."/>
            <person name="Haridas S."/>
            <person name="Kuo A."/>
            <person name="Mondo S."/>
            <person name="Pangilinan J."/>
            <person name="Riley R."/>
            <person name="Labutti K."/>
            <person name="Andreopoulos B."/>
            <person name="Lipzen A."/>
            <person name="Chen C."/>
            <person name="Yanf M."/>
            <person name="Daum C."/>
            <person name="Ng V."/>
            <person name="Clum A."/>
            <person name="Steindorff A."/>
            <person name="Ohm R."/>
            <person name="Martin F."/>
            <person name="Silar P."/>
            <person name="Natvig D."/>
            <person name="Lalanne C."/>
            <person name="Gautier V."/>
            <person name="Ament-Velasquez S.L."/>
            <person name="Kruys A."/>
            <person name="Hutchinson M.I."/>
            <person name="Powell A.J."/>
            <person name="Barry K."/>
            <person name="Miller A.N."/>
            <person name="Grigoriev I.V."/>
            <person name="Debuchy R."/>
            <person name="Gladieux P."/>
            <person name="Thoren M.H."/>
            <person name="Johannesson H."/>
        </authorList>
    </citation>
    <scope>NUCLEOTIDE SEQUENCE</scope>
    <source>
        <strain evidence="1">CBS 540.89</strain>
    </source>
</reference>
<sequence length="202" mass="22632">MMRSTLGATGAWQLREIVGTQDKRFDTSRRGPRLRERMRREYSAGRICASSTRLECVSGGEWAADSTDQGSMREGFRDTGIRGRFNVLQGLRWPWRVCCNVGDRKSSLDLSRFGRVLRREGNKWRRQGKASQRHRLPGWRVVFSSSFSGNERQATGKLKASPVGARGEAGWWSRSGVDFLGPPFCPPALARTTAGSVTCSRC</sequence>
<evidence type="ECO:0000313" key="2">
    <source>
        <dbReference type="Proteomes" id="UP001172159"/>
    </source>
</evidence>
<name>A0AA40BRI9_9PEZI</name>
<organism evidence="1 2">
    <name type="scientific">Apiosordaria backusii</name>
    <dbReference type="NCBI Taxonomy" id="314023"/>
    <lineage>
        <taxon>Eukaryota</taxon>
        <taxon>Fungi</taxon>
        <taxon>Dikarya</taxon>
        <taxon>Ascomycota</taxon>
        <taxon>Pezizomycotina</taxon>
        <taxon>Sordariomycetes</taxon>
        <taxon>Sordariomycetidae</taxon>
        <taxon>Sordariales</taxon>
        <taxon>Lasiosphaeriaceae</taxon>
        <taxon>Apiosordaria</taxon>
    </lineage>
</organism>
<comment type="caution">
    <text evidence="1">The sequence shown here is derived from an EMBL/GenBank/DDBJ whole genome shotgun (WGS) entry which is preliminary data.</text>
</comment>
<dbReference type="Proteomes" id="UP001172159">
    <property type="component" value="Unassembled WGS sequence"/>
</dbReference>
<dbReference type="AlphaFoldDB" id="A0AA40BRI9"/>
<accession>A0AA40BRI9</accession>
<evidence type="ECO:0000313" key="1">
    <source>
        <dbReference type="EMBL" id="KAK0739075.1"/>
    </source>
</evidence>
<proteinExistence type="predicted"/>
<keyword evidence="2" id="KW-1185">Reference proteome</keyword>
<dbReference type="EMBL" id="JAUKTV010000004">
    <property type="protein sequence ID" value="KAK0739075.1"/>
    <property type="molecule type" value="Genomic_DNA"/>
</dbReference>
<protein>
    <submittedName>
        <fullName evidence="1">Uncharacterized protein</fullName>
    </submittedName>
</protein>